<evidence type="ECO:0000313" key="2">
    <source>
        <dbReference type="EMBL" id="KAF0835701.1"/>
    </source>
</evidence>
<dbReference type="RefSeq" id="WP_157102212.1">
    <property type="nucleotide sequence ID" value="NZ_VMSD01000019.1"/>
</dbReference>
<dbReference type="EMBL" id="VMSD01000019">
    <property type="protein sequence ID" value="KAF0835701.1"/>
    <property type="molecule type" value="Genomic_DNA"/>
</dbReference>
<sequence length="90" mass="10194">MSDHPPDPNQEFQPHSLPWDFAGTVPDGDHPYVTQHLTESAVAKLTVALREIVDMTETHEGMAPRTATRVWELLMAVSSQLVAWTRTWQE</sequence>
<accession>A0ABQ6YE66</accession>
<evidence type="ECO:0000313" key="3">
    <source>
        <dbReference type="Proteomes" id="UP000798951"/>
    </source>
</evidence>
<comment type="caution">
    <text evidence="2">The sequence shown here is derived from an EMBL/GenBank/DDBJ whole genome shotgun (WGS) entry which is preliminary data.</text>
</comment>
<protein>
    <submittedName>
        <fullName evidence="2">Uncharacterized protein</fullName>
    </submittedName>
</protein>
<gene>
    <name evidence="2" type="ORF">FNL39_1193</name>
</gene>
<dbReference type="Proteomes" id="UP000798951">
    <property type="component" value="Unassembled WGS sequence"/>
</dbReference>
<evidence type="ECO:0000256" key="1">
    <source>
        <dbReference type="SAM" id="MobiDB-lite"/>
    </source>
</evidence>
<feature type="region of interest" description="Disordered" evidence="1">
    <location>
        <begin position="1"/>
        <end position="24"/>
    </location>
</feature>
<organism evidence="2 3">
    <name type="scientific">Nocardia caishijiensis</name>
    <dbReference type="NCBI Taxonomy" id="184756"/>
    <lineage>
        <taxon>Bacteria</taxon>
        <taxon>Bacillati</taxon>
        <taxon>Actinomycetota</taxon>
        <taxon>Actinomycetes</taxon>
        <taxon>Mycobacteriales</taxon>
        <taxon>Nocardiaceae</taxon>
        <taxon>Nocardia</taxon>
    </lineage>
</organism>
<keyword evidence="3" id="KW-1185">Reference proteome</keyword>
<reference evidence="2 3" key="1">
    <citation type="submission" date="2019-07" db="EMBL/GenBank/DDBJ databases">
        <title>Genomic Encyclopedia of Type Strains, Phase IV (KMG-IV): sequencing the most valuable type-strain genomes for metagenomic binning, comparative biology and taxonomic classification.</title>
        <authorList>
            <person name="Goeker M."/>
        </authorList>
    </citation>
    <scope>NUCLEOTIDE SEQUENCE [LARGE SCALE GENOMIC DNA]</scope>
    <source>
        <strain evidence="2 3">DSM 44831</strain>
    </source>
</reference>
<name>A0ABQ6YE66_9NOCA</name>
<proteinExistence type="predicted"/>